<protein>
    <submittedName>
        <fullName evidence="2">Uncharacterized protein</fullName>
    </submittedName>
</protein>
<organism evidence="2 3">
    <name type="scientific">Pristionchus mayeri</name>
    <dbReference type="NCBI Taxonomy" id="1317129"/>
    <lineage>
        <taxon>Eukaryota</taxon>
        <taxon>Metazoa</taxon>
        <taxon>Ecdysozoa</taxon>
        <taxon>Nematoda</taxon>
        <taxon>Chromadorea</taxon>
        <taxon>Rhabditida</taxon>
        <taxon>Rhabditina</taxon>
        <taxon>Diplogasteromorpha</taxon>
        <taxon>Diplogasteroidea</taxon>
        <taxon>Neodiplogasteridae</taxon>
        <taxon>Pristionchus</taxon>
    </lineage>
</organism>
<evidence type="ECO:0000256" key="1">
    <source>
        <dbReference type="SAM" id="MobiDB-lite"/>
    </source>
</evidence>
<name>A0AAN5C768_9BILA</name>
<feature type="non-terminal residue" evidence="2">
    <location>
        <position position="1"/>
    </location>
</feature>
<keyword evidence="3" id="KW-1185">Reference proteome</keyword>
<feature type="non-terminal residue" evidence="2">
    <location>
        <position position="128"/>
    </location>
</feature>
<dbReference type="Proteomes" id="UP001328107">
    <property type="component" value="Unassembled WGS sequence"/>
</dbReference>
<comment type="caution">
    <text evidence="2">The sequence shown here is derived from an EMBL/GenBank/DDBJ whole genome shotgun (WGS) entry which is preliminary data.</text>
</comment>
<gene>
    <name evidence="2" type="ORF">PMAYCL1PPCAC_10188</name>
</gene>
<proteinExistence type="predicted"/>
<sequence length="128" mass="14095">IGFFVKLMLTDVFSDAVIDVPSIGSSCTSTARSSSGTHRLSCHQHLPPRPPSVHPVVEKPSRRSRASSTGSFRSRLGIFCHRSTIPKMELNAQLGLLLEKRKEGCGEERIEESGEEGKRRLMRGFTSA</sequence>
<dbReference type="EMBL" id="BTRK01000003">
    <property type="protein sequence ID" value="GMR39993.1"/>
    <property type="molecule type" value="Genomic_DNA"/>
</dbReference>
<feature type="region of interest" description="Disordered" evidence="1">
    <location>
        <begin position="105"/>
        <end position="128"/>
    </location>
</feature>
<feature type="region of interest" description="Disordered" evidence="1">
    <location>
        <begin position="30"/>
        <end position="70"/>
    </location>
</feature>
<accession>A0AAN5C768</accession>
<evidence type="ECO:0000313" key="3">
    <source>
        <dbReference type="Proteomes" id="UP001328107"/>
    </source>
</evidence>
<dbReference type="AlphaFoldDB" id="A0AAN5C768"/>
<reference evidence="3" key="1">
    <citation type="submission" date="2022-10" db="EMBL/GenBank/DDBJ databases">
        <title>Genome assembly of Pristionchus species.</title>
        <authorList>
            <person name="Yoshida K."/>
            <person name="Sommer R.J."/>
        </authorList>
    </citation>
    <scope>NUCLEOTIDE SEQUENCE [LARGE SCALE GENOMIC DNA]</scope>
    <source>
        <strain evidence="3">RS5460</strain>
    </source>
</reference>
<feature type="compositionally biased region" description="Basic and acidic residues" evidence="1">
    <location>
        <begin position="105"/>
        <end position="119"/>
    </location>
</feature>
<evidence type="ECO:0000313" key="2">
    <source>
        <dbReference type="EMBL" id="GMR39993.1"/>
    </source>
</evidence>